<dbReference type="EMBL" id="JJRY01000007">
    <property type="protein sequence ID" value="KEF38450.1"/>
    <property type="molecule type" value="Genomic_DNA"/>
</dbReference>
<dbReference type="Pfam" id="PF08741">
    <property type="entry name" value="YwhD"/>
    <property type="match status" value="1"/>
</dbReference>
<comment type="caution">
    <text evidence="1">The sequence shown here is derived from an EMBL/GenBank/DDBJ whole genome shotgun (WGS) entry which is preliminary data.</text>
</comment>
<proteinExistence type="predicted"/>
<dbReference type="OrthoDB" id="2374547at2"/>
<sequence>MNNKSQGTGFNIIKNDSTDGHGGYGVGAISLNNVSPVMIDTETREAFIDMGALHARSKIEKGIKMLTNRDEVPNGKTYWVVWVTVHRKQEGPYYHGLGACELFIDSEARRGYKSMPEHVNNMDRSLKGRVIVNNMDEQSRLVLGEFLKNFNQEMWDNSAEELKNALLPEK</sequence>
<accession>A0A072NYW2</accession>
<dbReference type="Proteomes" id="UP000027936">
    <property type="component" value="Unassembled WGS sequence"/>
</dbReference>
<reference evidence="1 2" key="1">
    <citation type="submission" date="2014-04" db="EMBL/GenBank/DDBJ databases">
        <title>Draft genome sequence of Bacillus azotoformans MEV2011, a (co-) denitrifying strain unable to grow in the presence of oxygen.</title>
        <authorList>
            <person name="Nielsen M."/>
            <person name="Schreiber L."/>
            <person name="Finster K."/>
            <person name="Schramm A."/>
        </authorList>
    </citation>
    <scope>NUCLEOTIDE SEQUENCE [LARGE SCALE GENOMIC DNA]</scope>
    <source>
        <strain evidence="1 2">MEV2011</strain>
    </source>
</reference>
<dbReference type="InterPro" id="IPR014852">
    <property type="entry name" value="YwhD"/>
</dbReference>
<dbReference type="PATRIC" id="fig|1348973.3.peg.2009"/>
<protein>
    <submittedName>
        <fullName evidence="1">YwhD family protein</fullName>
    </submittedName>
</protein>
<evidence type="ECO:0000313" key="2">
    <source>
        <dbReference type="Proteomes" id="UP000027936"/>
    </source>
</evidence>
<organism evidence="1 2">
    <name type="scientific">Schinkia azotoformans MEV2011</name>
    <dbReference type="NCBI Taxonomy" id="1348973"/>
    <lineage>
        <taxon>Bacteria</taxon>
        <taxon>Bacillati</taxon>
        <taxon>Bacillota</taxon>
        <taxon>Bacilli</taxon>
        <taxon>Bacillales</taxon>
        <taxon>Bacillaceae</taxon>
        <taxon>Calidifontibacillus/Schinkia group</taxon>
        <taxon>Schinkia</taxon>
    </lineage>
</organism>
<evidence type="ECO:0000313" key="1">
    <source>
        <dbReference type="EMBL" id="KEF38450.1"/>
    </source>
</evidence>
<dbReference type="RefSeq" id="WP_003333131.1">
    <property type="nucleotide sequence ID" value="NZ_JJRY01000007.1"/>
</dbReference>
<name>A0A072NYW2_SCHAZ</name>
<gene>
    <name evidence="1" type="ORF">M670_02076</name>
</gene>
<dbReference type="AlphaFoldDB" id="A0A072NYW2"/>